<comment type="subcellular location">
    <subcellularLocation>
        <location evidence="1">Cytoplasm</location>
    </subcellularLocation>
</comment>
<dbReference type="PANTHER" id="PTHR33705">
    <property type="entry name" value="PHOSPHOCARRIER PROTEIN HPR"/>
    <property type="match status" value="1"/>
</dbReference>
<dbReference type="Gene3D" id="3.30.1340.10">
    <property type="entry name" value="HPr-like"/>
    <property type="match status" value="1"/>
</dbReference>
<dbReference type="InterPro" id="IPR050399">
    <property type="entry name" value="HPr"/>
</dbReference>
<dbReference type="GO" id="GO:0009401">
    <property type="term" value="P:phosphoenolpyruvate-dependent sugar phosphotransferase system"/>
    <property type="evidence" value="ECO:0007669"/>
    <property type="project" value="UniProtKB-KW"/>
</dbReference>
<dbReference type="Proteomes" id="UP000590749">
    <property type="component" value="Unassembled WGS sequence"/>
</dbReference>
<dbReference type="PANTHER" id="PTHR33705:SF2">
    <property type="entry name" value="PHOSPHOCARRIER PROTEIN NPR"/>
    <property type="match status" value="1"/>
</dbReference>
<evidence type="ECO:0000256" key="3">
    <source>
        <dbReference type="ARBA" id="ARBA00022683"/>
    </source>
</evidence>
<proteinExistence type="predicted"/>
<feature type="domain" description="HPr" evidence="4">
    <location>
        <begin position="1"/>
        <end position="89"/>
    </location>
</feature>
<sequence length="91" mass="9376">MPTRTVTIGSASGLHARPAKIFVEAAAKAPVKVTIRSGDRKPVPARSMLSVLALGARKGTEVTLEAEGDGADETLDDLAALLAKDLDADHA</sequence>
<dbReference type="InterPro" id="IPR035895">
    <property type="entry name" value="HPr-like_sf"/>
</dbReference>
<dbReference type="SUPFAM" id="SSF55594">
    <property type="entry name" value="HPr-like"/>
    <property type="match status" value="1"/>
</dbReference>
<dbReference type="PROSITE" id="PS51350">
    <property type="entry name" value="PTS_HPR_DOM"/>
    <property type="match status" value="1"/>
</dbReference>
<evidence type="ECO:0000313" key="5">
    <source>
        <dbReference type="EMBL" id="MBB3100512.1"/>
    </source>
</evidence>
<evidence type="ECO:0000256" key="2">
    <source>
        <dbReference type="ARBA" id="ARBA00022490"/>
    </source>
</evidence>
<dbReference type="PRINTS" id="PR00107">
    <property type="entry name" value="PHOSPHOCPHPR"/>
</dbReference>
<keyword evidence="3" id="KW-0598">Phosphotransferase system</keyword>
<evidence type="ECO:0000256" key="1">
    <source>
        <dbReference type="ARBA" id="ARBA00004496"/>
    </source>
</evidence>
<gene>
    <name evidence="5" type="ORF">FHR83_008237</name>
</gene>
<keyword evidence="2" id="KW-0963">Cytoplasm</keyword>
<dbReference type="NCBIfam" id="TIGR01003">
    <property type="entry name" value="PTS_HPr_family"/>
    <property type="match status" value="1"/>
</dbReference>
<accession>A0A7W5FJD2</accession>
<evidence type="ECO:0000259" key="4">
    <source>
        <dbReference type="PROSITE" id="PS51350"/>
    </source>
</evidence>
<dbReference type="GO" id="GO:0005737">
    <property type="term" value="C:cytoplasm"/>
    <property type="evidence" value="ECO:0007669"/>
    <property type="project" value="UniProtKB-SubCell"/>
</dbReference>
<keyword evidence="6" id="KW-1185">Reference proteome</keyword>
<dbReference type="EMBL" id="JACHXF010000026">
    <property type="protein sequence ID" value="MBB3100512.1"/>
    <property type="molecule type" value="Genomic_DNA"/>
</dbReference>
<name>A0A7W5FJD2_9ACTN</name>
<dbReference type="Pfam" id="PF00381">
    <property type="entry name" value="PTS-HPr"/>
    <property type="match status" value="1"/>
</dbReference>
<dbReference type="AlphaFoldDB" id="A0A7W5FJD2"/>
<comment type="caution">
    <text evidence="5">The sequence shown here is derived from an EMBL/GenBank/DDBJ whole genome shotgun (WGS) entry which is preliminary data.</text>
</comment>
<protein>
    <submittedName>
        <fullName evidence="5">Phosphocarrier protein</fullName>
    </submittedName>
</protein>
<evidence type="ECO:0000313" key="6">
    <source>
        <dbReference type="Proteomes" id="UP000590749"/>
    </source>
</evidence>
<reference evidence="5 6" key="1">
    <citation type="submission" date="2020-08" db="EMBL/GenBank/DDBJ databases">
        <title>Genomic Encyclopedia of Type Strains, Phase III (KMG-III): the genomes of soil and plant-associated and newly described type strains.</title>
        <authorList>
            <person name="Whitman W."/>
        </authorList>
    </citation>
    <scope>NUCLEOTIDE SEQUENCE [LARGE SCALE GENOMIC DNA]</scope>
    <source>
        <strain evidence="5 6">CECT 3287</strain>
    </source>
</reference>
<dbReference type="RefSeq" id="WP_183226563.1">
    <property type="nucleotide sequence ID" value="NZ_BMPW01000027.1"/>
</dbReference>
<dbReference type="InterPro" id="IPR000032">
    <property type="entry name" value="HPr-like"/>
</dbReference>
<dbReference type="CDD" id="cd00367">
    <property type="entry name" value="PTS-HPr_like"/>
    <property type="match status" value="1"/>
</dbReference>
<organism evidence="5 6">
    <name type="scientific">Actinoplanes campanulatus</name>
    <dbReference type="NCBI Taxonomy" id="113559"/>
    <lineage>
        <taxon>Bacteria</taxon>
        <taxon>Bacillati</taxon>
        <taxon>Actinomycetota</taxon>
        <taxon>Actinomycetes</taxon>
        <taxon>Micromonosporales</taxon>
        <taxon>Micromonosporaceae</taxon>
        <taxon>Actinoplanes</taxon>
    </lineage>
</organism>